<keyword evidence="2" id="KW-1185">Reference proteome</keyword>
<dbReference type="AlphaFoldDB" id="A0A2K8T1P5"/>
<dbReference type="Proteomes" id="UP000232003">
    <property type="component" value="Chromosome"/>
</dbReference>
<dbReference type="KEGG" id="nfl:COO91_07676"/>
<dbReference type="EMBL" id="CP024785">
    <property type="protein sequence ID" value="AUB41624.1"/>
    <property type="molecule type" value="Genomic_DNA"/>
</dbReference>
<organism evidence="1 2">
    <name type="scientific">Nostoc flagelliforme CCNUN1</name>
    <dbReference type="NCBI Taxonomy" id="2038116"/>
    <lineage>
        <taxon>Bacteria</taxon>
        <taxon>Bacillati</taxon>
        <taxon>Cyanobacteriota</taxon>
        <taxon>Cyanophyceae</taxon>
        <taxon>Nostocales</taxon>
        <taxon>Nostocaceae</taxon>
        <taxon>Nostoc</taxon>
    </lineage>
</organism>
<evidence type="ECO:0000313" key="2">
    <source>
        <dbReference type="Proteomes" id="UP000232003"/>
    </source>
</evidence>
<name>A0A2K8T1P5_9NOSO</name>
<sequence>MLKKTIEIPSKITGSSCKAYIKELGLLIFLANSNLFERGVIAVWKYKKKVGVL</sequence>
<evidence type="ECO:0000313" key="1">
    <source>
        <dbReference type="EMBL" id="AUB41624.1"/>
    </source>
</evidence>
<gene>
    <name evidence="1" type="ORF">COO91_07676</name>
</gene>
<accession>A0A2K8T1P5</accession>
<proteinExistence type="predicted"/>
<reference evidence="1 2" key="1">
    <citation type="submission" date="2017-11" db="EMBL/GenBank/DDBJ databases">
        <title>Complete genome of a free-living desiccation-tolerant cyanobacterium and its photosynthetic adaptation to extreme terrestrial habitat.</title>
        <authorList>
            <person name="Shang J."/>
        </authorList>
    </citation>
    <scope>NUCLEOTIDE SEQUENCE [LARGE SCALE GENOMIC DNA]</scope>
    <source>
        <strain evidence="1 2">CCNUN1</strain>
    </source>
</reference>
<protein>
    <submittedName>
        <fullName evidence="1">Uncharacterized protein</fullName>
    </submittedName>
</protein>